<dbReference type="Pfam" id="PF13374">
    <property type="entry name" value="TPR_10"/>
    <property type="match status" value="2"/>
</dbReference>
<evidence type="ECO:0000256" key="6">
    <source>
        <dbReference type="ARBA" id="ARBA00022803"/>
    </source>
</evidence>
<dbReference type="SUPFAM" id="SSF52540">
    <property type="entry name" value="P-loop containing nucleoside triphosphate hydrolases"/>
    <property type="match status" value="1"/>
</dbReference>
<dbReference type="EMBL" id="JBHFNR010000227">
    <property type="protein sequence ID" value="MFB2896967.1"/>
    <property type="molecule type" value="Genomic_DNA"/>
</dbReference>
<evidence type="ECO:0000313" key="14">
    <source>
        <dbReference type="Proteomes" id="UP001576784"/>
    </source>
</evidence>
<dbReference type="PANTHER" id="PTHR45783:SF3">
    <property type="entry name" value="KINESIN LIGHT CHAIN"/>
    <property type="match status" value="1"/>
</dbReference>
<dbReference type="InterPro" id="IPR019734">
    <property type="entry name" value="TPR_rpt"/>
</dbReference>
<feature type="region of interest" description="Disordered" evidence="11">
    <location>
        <begin position="77"/>
        <end position="111"/>
    </location>
</feature>
<feature type="repeat" description="TPR" evidence="10">
    <location>
        <begin position="572"/>
        <end position="605"/>
    </location>
</feature>
<evidence type="ECO:0000256" key="7">
    <source>
        <dbReference type="ARBA" id="ARBA00023054"/>
    </source>
</evidence>
<comment type="similarity">
    <text evidence="2">Belongs to the kinesin light chain family.</text>
</comment>
<evidence type="ECO:0000256" key="8">
    <source>
        <dbReference type="ARBA" id="ARBA00023175"/>
    </source>
</evidence>
<keyword evidence="6 10" id="KW-0802">TPR repeat</keyword>
<organism evidence="13 14">
    <name type="scientific">Floridaenema flaviceps BLCC-F50</name>
    <dbReference type="NCBI Taxonomy" id="3153642"/>
    <lineage>
        <taxon>Bacteria</taxon>
        <taxon>Bacillati</taxon>
        <taxon>Cyanobacteriota</taxon>
        <taxon>Cyanophyceae</taxon>
        <taxon>Oscillatoriophycideae</taxon>
        <taxon>Aerosakkonematales</taxon>
        <taxon>Aerosakkonemataceae</taxon>
        <taxon>Floridanema</taxon>
        <taxon>Floridanema flaviceps</taxon>
    </lineage>
</organism>
<keyword evidence="8" id="KW-0505">Motor protein</keyword>
<accession>A0ABV4XZU5</accession>
<keyword evidence="4" id="KW-0493">Microtubule</keyword>
<evidence type="ECO:0000256" key="11">
    <source>
        <dbReference type="SAM" id="MobiDB-lite"/>
    </source>
</evidence>
<evidence type="ECO:0000256" key="5">
    <source>
        <dbReference type="ARBA" id="ARBA00022737"/>
    </source>
</evidence>
<dbReference type="InterPro" id="IPR011990">
    <property type="entry name" value="TPR-like_helical_dom_sf"/>
</dbReference>
<evidence type="ECO:0000256" key="10">
    <source>
        <dbReference type="PROSITE-ProRule" id="PRU00339"/>
    </source>
</evidence>
<proteinExistence type="inferred from homology"/>
<dbReference type="PANTHER" id="PTHR45783">
    <property type="entry name" value="KINESIN LIGHT CHAIN"/>
    <property type="match status" value="1"/>
</dbReference>
<reference evidence="13 14" key="1">
    <citation type="submission" date="2024-09" db="EMBL/GenBank/DDBJ databases">
        <title>Floridaenema gen nov. (Aerosakkonemataceae, Aerosakkonematales ord. nov., Cyanobacteria) from benthic tropical and subtropical fresh waters, with the description of four new species.</title>
        <authorList>
            <person name="Moretto J.A."/>
            <person name="Berthold D.E."/>
            <person name="Lefler F.W."/>
            <person name="Huang I.-S."/>
            <person name="Laughinghouse H. IV."/>
        </authorList>
    </citation>
    <scope>NUCLEOTIDE SEQUENCE [LARGE SCALE GENOMIC DNA]</scope>
    <source>
        <strain evidence="13 14">BLCC-F50</strain>
    </source>
</reference>
<sequence length="701" mass="80071">MVMARSLKVAPKHIEKVKLALKRNGFPSVKAFATEMGKAYATASKFFNGKEVDYLNFVEFCEKLGLDWQEISKDEQSTATTPILNEGKAESDSPPLGKGGQGGSTPENIPPSNSIAFVGRDKQLTELHQLLQKNSQVVIAAINGMGGVGKTELAIQYATQHLLDYPGGICWVNAQGLLAGLQILRFAEIQFNIVPPDDWELADKLQFCWSKWHPGEVLFIFDDVFNYKQQVKPFLPKSSRFKVLLTTRFQFDSTLQQLRLDVLKPLAAMRLLKSIVGRERLQQEPKIARSLCQFLGYLPLALELVGRYLDLQPNLSLAKLLRRLEKQRLDHAALIAANPLMRYEFGVEEAINLSWEQLDENAKILGCVLSLFALAAIPFSTEAIEDEDQQEVVEKALRDLQHWHLLQEVRQETYRLHPLIRQFLQKRLDELTQAEEMKRTFAASMVAVARQINYQLTREDVINFSPWIPHIEEVANNLAEFLDDEDLITPFNRLGRFYQGQSFSQQAEVWYQQCRDIVKQRLGEEHPDFATILNNLAELYGSQGRYSEAEPLYLQALSIHRQSLPENHPQLATHLNNLANLYRSQGRYSDAEPLYLQALSIDRQSLPENHPQLATHLNNLAGLYRTQGRYSEAEPLLLQAWEILQRSLGAEHPNTVTLRQNLAIFWLEAINENRADLEELQNNPLFLEIMREILAQNLPDE</sequence>
<keyword evidence="3" id="KW-0963">Cytoplasm</keyword>
<evidence type="ECO:0000256" key="2">
    <source>
        <dbReference type="ARBA" id="ARBA00009622"/>
    </source>
</evidence>
<dbReference type="SUPFAM" id="SSF48452">
    <property type="entry name" value="TPR-like"/>
    <property type="match status" value="1"/>
</dbReference>
<dbReference type="Gene3D" id="1.25.40.10">
    <property type="entry name" value="Tetratricopeptide repeat domain"/>
    <property type="match status" value="1"/>
</dbReference>
<dbReference type="Pfam" id="PF00931">
    <property type="entry name" value="NB-ARC"/>
    <property type="match status" value="1"/>
</dbReference>
<comment type="subcellular location">
    <subcellularLocation>
        <location evidence="1">Cytoplasm</location>
        <location evidence="1">Cytoskeleton</location>
    </subcellularLocation>
</comment>
<dbReference type="InterPro" id="IPR002151">
    <property type="entry name" value="Kinesin_light"/>
</dbReference>
<keyword evidence="5" id="KW-0677">Repeat</keyword>
<evidence type="ECO:0000256" key="1">
    <source>
        <dbReference type="ARBA" id="ARBA00004245"/>
    </source>
</evidence>
<comment type="caution">
    <text evidence="13">The sequence shown here is derived from an EMBL/GenBank/DDBJ whole genome shotgun (WGS) entry which is preliminary data.</text>
</comment>
<evidence type="ECO:0000256" key="3">
    <source>
        <dbReference type="ARBA" id="ARBA00022490"/>
    </source>
</evidence>
<gene>
    <name evidence="13" type="ORF">ACE1CI_28975</name>
</gene>
<dbReference type="SMART" id="SM00028">
    <property type="entry name" value="TPR"/>
    <property type="match status" value="3"/>
</dbReference>
<dbReference type="PROSITE" id="PS50005">
    <property type="entry name" value="TPR"/>
    <property type="match status" value="2"/>
</dbReference>
<dbReference type="Proteomes" id="UP001576784">
    <property type="component" value="Unassembled WGS sequence"/>
</dbReference>
<keyword evidence="7" id="KW-0175">Coiled coil</keyword>
<dbReference type="Pfam" id="PF13424">
    <property type="entry name" value="TPR_12"/>
    <property type="match status" value="1"/>
</dbReference>
<feature type="repeat" description="TPR" evidence="10">
    <location>
        <begin position="530"/>
        <end position="563"/>
    </location>
</feature>
<evidence type="ECO:0000313" key="13">
    <source>
        <dbReference type="EMBL" id="MFB2896967.1"/>
    </source>
</evidence>
<feature type="domain" description="NB-ARC" evidence="12">
    <location>
        <begin position="121"/>
        <end position="280"/>
    </location>
</feature>
<keyword evidence="9" id="KW-0206">Cytoskeleton</keyword>
<name>A0ABV4XZU5_9CYAN</name>
<dbReference type="InterPro" id="IPR002182">
    <property type="entry name" value="NB-ARC"/>
</dbReference>
<evidence type="ECO:0000259" key="12">
    <source>
        <dbReference type="Pfam" id="PF00931"/>
    </source>
</evidence>
<evidence type="ECO:0000256" key="9">
    <source>
        <dbReference type="ARBA" id="ARBA00023212"/>
    </source>
</evidence>
<dbReference type="InterPro" id="IPR027417">
    <property type="entry name" value="P-loop_NTPase"/>
</dbReference>
<protein>
    <submittedName>
        <fullName evidence="13">Tetratricopeptide repeat protein</fullName>
    </submittedName>
</protein>
<keyword evidence="14" id="KW-1185">Reference proteome</keyword>
<dbReference type="Gene3D" id="3.40.50.300">
    <property type="entry name" value="P-loop containing nucleotide triphosphate hydrolases"/>
    <property type="match status" value="1"/>
</dbReference>
<dbReference type="PRINTS" id="PR00364">
    <property type="entry name" value="DISEASERSIST"/>
</dbReference>
<evidence type="ECO:0000256" key="4">
    <source>
        <dbReference type="ARBA" id="ARBA00022701"/>
    </source>
</evidence>